<keyword evidence="4" id="KW-1185">Reference proteome</keyword>
<dbReference type="Proteomes" id="UP000287166">
    <property type="component" value="Unassembled WGS sequence"/>
</dbReference>
<gene>
    <name evidence="3" type="ORF">SCP_1403000</name>
</gene>
<feature type="domain" description="MAGE" evidence="2">
    <location>
        <begin position="69"/>
        <end position="130"/>
    </location>
</feature>
<sequence>MARATTRSQKQPSQSQRQPPQSQPRQTRGSQSQRRRGRDEEEEEEEEEEQEAQDEDIEMDGVGNVKKDLDRKANDLVRLALFTEARRVPLRREEISKKAVLGSSTRAFNTVMERAQDILHKVFGMELVELQARPEPDKDANDKDAELLKGTGVKKRAAPTGTKTYILRSVLAPSIIERACAPNAEIRAAEQADRADAVAEDENDDDDDNRVGKRSTGSIFAWHAADQLGSVGMLYVILALILVEGKVISDNDLRGILKRLRLSGSAHVPLSSQSTHQALTVDAYLTQLARQGYLDRNRVGEQKGQKRGRVPAATQATQGEDGANNWEWRWGARARAEVGEKAIARFVAEFMVAKTGGDETDGEGEGEEGRARADVGEKKRFEIILRGIERAAGTALADVRS</sequence>
<evidence type="ECO:0000313" key="4">
    <source>
        <dbReference type="Proteomes" id="UP000287166"/>
    </source>
</evidence>
<dbReference type="EMBL" id="BFAD01000014">
    <property type="protein sequence ID" value="GBE88892.1"/>
    <property type="molecule type" value="Genomic_DNA"/>
</dbReference>
<feature type="region of interest" description="Disordered" evidence="1">
    <location>
        <begin position="191"/>
        <end position="211"/>
    </location>
</feature>
<dbReference type="AlphaFoldDB" id="A0A401H3B1"/>
<organism evidence="3 4">
    <name type="scientific">Sparassis crispa</name>
    <dbReference type="NCBI Taxonomy" id="139825"/>
    <lineage>
        <taxon>Eukaryota</taxon>
        <taxon>Fungi</taxon>
        <taxon>Dikarya</taxon>
        <taxon>Basidiomycota</taxon>
        <taxon>Agaricomycotina</taxon>
        <taxon>Agaricomycetes</taxon>
        <taxon>Polyporales</taxon>
        <taxon>Sparassidaceae</taxon>
        <taxon>Sparassis</taxon>
    </lineage>
</organism>
<evidence type="ECO:0000259" key="2">
    <source>
        <dbReference type="PROSITE" id="PS50838"/>
    </source>
</evidence>
<protein>
    <submittedName>
        <fullName evidence="3">Melanoma-associated antigen G1</fullName>
    </submittedName>
</protein>
<feature type="compositionally biased region" description="Acidic residues" evidence="1">
    <location>
        <begin position="40"/>
        <end position="59"/>
    </location>
</feature>
<comment type="caution">
    <text evidence="3">The sequence shown here is derived from an EMBL/GenBank/DDBJ whole genome shotgun (WGS) entry which is preliminary data.</text>
</comment>
<dbReference type="InterPro" id="IPR002190">
    <property type="entry name" value="MHD_dom"/>
</dbReference>
<dbReference type="SMART" id="SM01373">
    <property type="entry name" value="MAGE"/>
    <property type="match status" value="1"/>
</dbReference>
<feature type="compositionally biased region" description="Acidic residues" evidence="1">
    <location>
        <begin position="198"/>
        <end position="208"/>
    </location>
</feature>
<feature type="compositionally biased region" description="Low complexity" evidence="1">
    <location>
        <begin position="7"/>
        <end position="32"/>
    </location>
</feature>
<dbReference type="PANTHER" id="PTHR11736:SF14">
    <property type="entry name" value="NSE3 HOMOLOG, SMC5-SMC6 COMPLEX COMPONENT"/>
    <property type="match status" value="1"/>
</dbReference>
<dbReference type="PROSITE" id="PS50838">
    <property type="entry name" value="MAGE"/>
    <property type="match status" value="1"/>
</dbReference>
<evidence type="ECO:0000256" key="1">
    <source>
        <dbReference type="SAM" id="MobiDB-lite"/>
    </source>
</evidence>
<dbReference type="GO" id="GO:0005634">
    <property type="term" value="C:nucleus"/>
    <property type="evidence" value="ECO:0007669"/>
    <property type="project" value="TreeGrafter"/>
</dbReference>
<dbReference type="PANTHER" id="PTHR11736">
    <property type="entry name" value="MELANOMA-ASSOCIATED ANTIGEN MAGE ANTIGEN"/>
    <property type="match status" value="1"/>
</dbReference>
<dbReference type="GeneID" id="38785809"/>
<name>A0A401H3B1_9APHY</name>
<dbReference type="GO" id="GO:0006281">
    <property type="term" value="P:DNA repair"/>
    <property type="evidence" value="ECO:0007669"/>
    <property type="project" value="TreeGrafter"/>
</dbReference>
<feature type="region of interest" description="Disordered" evidence="1">
    <location>
        <begin position="296"/>
        <end position="321"/>
    </location>
</feature>
<dbReference type="Pfam" id="PF01454">
    <property type="entry name" value="MAGE"/>
    <property type="match status" value="1"/>
</dbReference>
<feature type="region of interest" description="Disordered" evidence="1">
    <location>
        <begin position="1"/>
        <end position="66"/>
    </location>
</feature>
<dbReference type="InterPro" id="IPR041899">
    <property type="entry name" value="MAGE_WH2"/>
</dbReference>
<dbReference type="InParanoid" id="A0A401H3B1"/>
<dbReference type="InterPro" id="IPR041898">
    <property type="entry name" value="MAGE_WH1"/>
</dbReference>
<reference evidence="3 4" key="1">
    <citation type="journal article" date="2018" name="Sci. Rep.">
        <title>Genome sequence of the cauliflower mushroom Sparassis crispa (Hanabiratake) and its association with beneficial usage.</title>
        <authorList>
            <person name="Kiyama R."/>
            <person name="Furutani Y."/>
            <person name="Kawaguchi K."/>
            <person name="Nakanishi T."/>
        </authorList>
    </citation>
    <scope>NUCLEOTIDE SEQUENCE [LARGE SCALE GENOMIC DNA]</scope>
</reference>
<dbReference type="OrthoDB" id="205198at2759"/>
<dbReference type="Gene3D" id="1.10.10.1210">
    <property type="entry name" value="MAGE homology domain, winged helix WH2 motif"/>
    <property type="match status" value="1"/>
</dbReference>
<accession>A0A401H3B1</accession>
<proteinExistence type="predicted"/>
<dbReference type="STRING" id="139825.A0A401H3B1"/>
<dbReference type="InterPro" id="IPR037445">
    <property type="entry name" value="MAGE"/>
</dbReference>
<evidence type="ECO:0000313" key="3">
    <source>
        <dbReference type="EMBL" id="GBE88892.1"/>
    </source>
</evidence>
<dbReference type="Gene3D" id="1.10.10.1200">
    <property type="entry name" value="MAGE homology domain, winged helix WH1 motif"/>
    <property type="match status" value="1"/>
</dbReference>
<dbReference type="RefSeq" id="XP_027619805.1">
    <property type="nucleotide sequence ID" value="XM_027764004.1"/>
</dbReference>